<gene>
    <name evidence="1" type="ORF">NBRC110019_23090</name>
</gene>
<proteinExistence type="predicted"/>
<dbReference type="Proteomes" id="UP001143545">
    <property type="component" value="Unassembled WGS sequence"/>
</dbReference>
<keyword evidence="2" id="KW-1185">Reference proteome</keyword>
<name>A0A9W6EV17_9FLAO</name>
<comment type="caution">
    <text evidence="1">The sequence shown here is derived from an EMBL/GenBank/DDBJ whole genome shotgun (WGS) entry which is preliminary data.</text>
</comment>
<sequence length="57" mass="6501">MCCALTVFAQSNELTSEEFYNIQFNGVSFKTLEATKGSTEYDQASNLITNIEYYVWS</sequence>
<organism evidence="1 2">
    <name type="scientific">Neptunitalea chrysea</name>
    <dbReference type="NCBI Taxonomy" id="1647581"/>
    <lineage>
        <taxon>Bacteria</taxon>
        <taxon>Pseudomonadati</taxon>
        <taxon>Bacteroidota</taxon>
        <taxon>Flavobacteriia</taxon>
        <taxon>Flavobacteriales</taxon>
        <taxon>Flavobacteriaceae</taxon>
        <taxon>Neptunitalea</taxon>
    </lineage>
</organism>
<protein>
    <submittedName>
        <fullName evidence="1">Uncharacterized protein</fullName>
    </submittedName>
</protein>
<dbReference type="AlphaFoldDB" id="A0A9W6EV17"/>
<accession>A0A9W6EV17</accession>
<dbReference type="RefSeq" id="WP_281755056.1">
    <property type="nucleotide sequence ID" value="NZ_BRVP01000015.1"/>
</dbReference>
<dbReference type="EMBL" id="BRVP01000015">
    <property type="protein sequence ID" value="GLB53269.1"/>
    <property type="molecule type" value="Genomic_DNA"/>
</dbReference>
<reference evidence="1" key="1">
    <citation type="submission" date="2022-07" db="EMBL/GenBank/DDBJ databases">
        <title>Taxonomy of Novel Oxalotrophic and Methylotrophic Bacteria.</title>
        <authorList>
            <person name="Sahin N."/>
            <person name="Tani A."/>
        </authorList>
    </citation>
    <scope>NUCLEOTIDE SEQUENCE</scope>
    <source>
        <strain evidence="1">AM327</strain>
    </source>
</reference>
<evidence type="ECO:0000313" key="1">
    <source>
        <dbReference type="EMBL" id="GLB53269.1"/>
    </source>
</evidence>
<evidence type="ECO:0000313" key="2">
    <source>
        <dbReference type="Proteomes" id="UP001143545"/>
    </source>
</evidence>